<dbReference type="EMBL" id="CAJNJA010014255">
    <property type="protein sequence ID" value="CAE7338735.1"/>
    <property type="molecule type" value="Genomic_DNA"/>
</dbReference>
<evidence type="ECO:0000313" key="3">
    <source>
        <dbReference type="Proteomes" id="UP000601435"/>
    </source>
</evidence>
<feature type="compositionally biased region" description="Polar residues" evidence="1">
    <location>
        <begin position="31"/>
        <end position="42"/>
    </location>
</feature>
<gene>
    <name evidence="2" type="ORF">SNEC2469_LOCUS8692</name>
</gene>
<proteinExistence type="predicted"/>
<protein>
    <submittedName>
        <fullName evidence="2">Uncharacterized protein</fullName>
    </submittedName>
</protein>
<reference evidence="2" key="1">
    <citation type="submission" date="2021-02" db="EMBL/GenBank/DDBJ databases">
        <authorList>
            <person name="Dougan E. K."/>
            <person name="Rhodes N."/>
            <person name="Thang M."/>
            <person name="Chan C."/>
        </authorList>
    </citation>
    <scope>NUCLEOTIDE SEQUENCE</scope>
</reference>
<evidence type="ECO:0000256" key="1">
    <source>
        <dbReference type="SAM" id="MobiDB-lite"/>
    </source>
</evidence>
<feature type="region of interest" description="Disordered" evidence="1">
    <location>
        <begin position="1"/>
        <end position="57"/>
    </location>
</feature>
<name>A0A812P753_9DINO</name>
<dbReference type="Proteomes" id="UP000601435">
    <property type="component" value="Unassembled WGS sequence"/>
</dbReference>
<keyword evidence="3" id="KW-1185">Reference proteome</keyword>
<accession>A0A812P753</accession>
<comment type="caution">
    <text evidence="2">The sequence shown here is derived from an EMBL/GenBank/DDBJ whole genome shotgun (WGS) entry which is preliminary data.</text>
</comment>
<dbReference type="AlphaFoldDB" id="A0A812P753"/>
<feature type="compositionally biased region" description="Basic and acidic residues" evidence="1">
    <location>
        <begin position="9"/>
        <end position="19"/>
    </location>
</feature>
<organism evidence="2 3">
    <name type="scientific">Symbiodinium necroappetens</name>
    <dbReference type="NCBI Taxonomy" id="1628268"/>
    <lineage>
        <taxon>Eukaryota</taxon>
        <taxon>Sar</taxon>
        <taxon>Alveolata</taxon>
        <taxon>Dinophyceae</taxon>
        <taxon>Suessiales</taxon>
        <taxon>Symbiodiniaceae</taxon>
        <taxon>Symbiodinium</taxon>
    </lineage>
</organism>
<sequence length="57" mass="6500">MPLTRQTRRPGDGARRDLTRSSGRKRRSGGTASCSRRSTAVPSRQWQAQRRRPQALH</sequence>
<evidence type="ECO:0000313" key="2">
    <source>
        <dbReference type="EMBL" id="CAE7338735.1"/>
    </source>
</evidence>